<dbReference type="GO" id="GO:0048046">
    <property type="term" value="C:apoplast"/>
    <property type="evidence" value="ECO:0007669"/>
    <property type="project" value="UniProtKB-SubCell"/>
</dbReference>
<dbReference type="Proteomes" id="UP000295252">
    <property type="component" value="Chromosome I"/>
</dbReference>
<dbReference type="CDD" id="cd02241">
    <property type="entry name" value="cupin_OxOx"/>
    <property type="match status" value="1"/>
</dbReference>
<dbReference type="InterPro" id="IPR014710">
    <property type="entry name" value="RmlC-like_jellyroll"/>
</dbReference>
<dbReference type="OrthoDB" id="1546383at2759"/>
<dbReference type="InterPro" id="IPR011051">
    <property type="entry name" value="RmlC_Cupin_sf"/>
</dbReference>
<dbReference type="SMART" id="SM00835">
    <property type="entry name" value="Cupin_1"/>
    <property type="match status" value="1"/>
</dbReference>
<keyword evidence="4 9" id="KW-0964">Secreted</keyword>
<dbReference type="PhylomeDB" id="A0A068UF27"/>
<dbReference type="InterPro" id="IPR006045">
    <property type="entry name" value="Cupin_1"/>
</dbReference>
<protein>
    <recommendedName>
        <fullName evidence="9">Germin-like protein</fullName>
    </recommendedName>
</protein>
<dbReference type="PANTHER" id="PTHR31238">
    <property type="entry name" value="GERMIN-LIKE PROTEIN SUBFAMILY 3 MEMBER 3"/>
    <property type="match status" value="1"/>
</dbReference>
<dbReference type="Gene3D" id="2.60.120.10">
    <property type="entry name" value="Jelly Rolls"/>
    <property type="match status" value="1"/>
</dbReference>
<reference evidence="12" key="1">
    <citation type="journal article" date="2014" name="Science">
        <title>The coffee genome provides insight into the convergent evolution of caffeine biosynthesis.</title>
        <authorList>
            <person name="Denoeud F."/>
            <person name="Carretero-Paulet L."/>
            <person name="Dereeper A."/>
            <person name="Droc G."/>
            <person name="Guyot R."/>
            <person name="Pietrella M."/>
            <person name="Zheng C."/>
            <person name="Alberti A."/>
            <person name="Anthony F."/>
            <person name="Aprea G."/>
            <person name="Aury J.M."/>
            <person name="Bento P."/>
            <person name="Bernard M."/>
            <person name="Bocs S."/>
            <person name="Campa C."/>
            <person name="Cenci A."/>
            <person name="Combes M.C."/>
            <person name="Crouzillat D."/>
            <person name="Da Silva C."/>
            <person name="Daddiego L."/>
            <person name="De Bellis F."/>
            <person name="Dussert S."/>
            <person name="Garsmeur O."/>
            <person name="Gayraud T."/>
            <person name="Guignon V."/>
            <person name="Jahn K."/>
            <person name="Jamilloux V."/>
            <person name="Joet T."/>
            <person name="Labadie K."/>
            <person name="Lan T."/>
            <person name="Leclercq J."/>
            <person name="Lepelley M."/>
            <person name="Leroy T."/>
            <person name="Li L.T."/>
            <person name="Librado P."/>
            <person name="Lopez L."/>
            <person name="Munoz A."/>
            <person name="Noel B."/>
            <person name="Pallavicini A."/>
            <person name="Perrotta G."/>
            <person name="Poncet V."/>
            <person name="Pot D."/>
            <person name="Priyono X."/>
            <person name="Rigoreau M."/>
            <person name="Rouard M."/>
            <person name="Rozas J."/>
            <person name="Tranchant-Dubreuil C."/>
            <person name="VanBuren R."/>
            <person name="Zhang Q."/>
            <person name="Andrade A.C."/>
            <person name="Argout X."/>
            <person name="Bertrand B."/>
            <person name="de Kochko A."/>
            <person name="Graziosi G."/>
            <person name="Henry R.J."/>
            <person name="Jayarama X."/>
            <person name="Ming R."/>
            <person name="Nagai C."/>
            <person name="Rounsley S."/>
            <person name="Sankoff D."/>
            <person name="Giuliano G."/>
            <person name="Albert V.A."/>
            <person name="Wincker P."/>
            <person name="Lashermes P."/>
        </authorList>
    </citation>
    <scope>NUCLEOTIDE SEQUENCE [LARGE SCALE GENOMIC DNA]</scope>
    <source>
        <strain evidence="12">cv. DH200-94</strain>
    </source>
</reference>
<feature type="binding site" evidence="7">
    <location>
        <position position="108"/>
    </location>
    <ligand>
        <name>oxalate</name>
        <dbReference type="ChEBI" id="CHEBI:30623"/>
    </ligand>
</feature>
<feature type="binding site" evidence="7">
    <location>
        <position position="103"/>
    </location>
    <ligand>
        <name>oxalate</name>
        <dbReference type="ChEBI" id="CHEBI:30623"/>
    </ligand>
</feature>
<sequence length="212" mass="22821">MALRPSTNLFLTLMLNLLAIFSPMAMASDADILTDFNLPPNVSNVDATFFTYTAARSLVGAQPPTALNFLFADKTSFPALDGQSVSLAVLRMPGGAVNPPHSHPRATELLLLISGYLEVGFIDSTNKLFNQTLNAGDMYVFPKGLVHYQFNYAPDVPAIAVSAFGSANPGLVSIPSNLFQTDIEDRILAWSFKTDIPTIQRIKASVQGSPQA</sequence>
<evidence type="ECO:0000256" key="2">
    <source>
        <dbReference type="ARBA" id="ARBA00007456"/>
    </source>
</evidence>
<feature type="binding site" evidence="8">
    <location>
        <position position="103"/>
    </location>
    <ligand>
        <name>Mn(2+)</name>
        <dbReference type="ChEBI" id="CHEBI:29035"/>
    </ligand>
</feature>
<feature type="binding site" evidence="8">
    <location>
        <position position="147"/>
    </location>
    <ligand>
        <name>Mn(2+)</name>
        <dbReference type="ChEBI" id="CHEBI:29035"/>
    </ligand>
</feature>
<feature type="binding site" evidence="8">
    <location>
        <position position="108"/>
    </location>
    <ligand>
        <name>Mn(2+)</name>
        <dbReference type="ChEBI" id="CHEBI:29035"/>
    </ligand>
</feature>
<name>A0A068UF27_COFCA</name>
<evidence type="ECO:0000256" key="4">
    <source>
        <dbReference type="ARBA" id="ARBA00022525"/>
    </source>
</evidence>
<keyword evidence="9" id="KW-0732">Signal</keyword>
<evidence type="ECO:0000313" key="11">
    <source>
        <dbReference type="EMBL" id="CDP06892.1"/>
    </source>
</evidence>
<gene>
    <name evidence="11" type="ORF">GSCOC_T00023930001</name>
</gene>
<proteinExistence type="inferred from homology"/>
<keyword evidence="12" id="KW-1185">Reference proteome</keyword>
<comment type="similarity">
    <text evidence="2 9">Belongs to the germin family.</text>
</comment>
<organism evidence="11 12">
    <name type="scientific">Coffea canephora</name>
    <name type="common">Robusta coffee</name>
    <dbReference type="NCBI Taxonomy" id="49390"/>
    <lineage>
        <taxon>Eukaryota</taxon>
        <taxon>Viridiplantae</taxon>
        <taxon>Streptophyta</taxon>
        <taxon>Embryophyta</taxon>
        <taxon>Tracheophyta</taxon>
        <taxon>Spermatophyta</taxon>
        <taxon>Magnoliopsida</taxon>
        <taxon>eudicotyledons</taxon>
        <taxon>Gunneridae</taxon>
        <taxon>Pentapetalae</taxon>
        <taxon>asterids</taxon>
        <taxon>lamiids</taxon>
        <taxon>Gentianales</taxon>
        <taxon>Rubiaceae</taxon>
        <taxon>Ixoroideae</taxon>
        <taxon>Gardenieae complex</taxon>
        <taxon>Bertiereae - Coffeeae clade</taxon>
        <taxon>Coffeeae</taxon>
        <taxon>Coffea</taxon>
    </lineage>
</organism>
<evidence type="ECO:0000256" key="5">
    <source>
        <dbReference type="ARBA" id="ARBA00022723"/>
    </source>
</evidence>
<dbReference type="InParanoid" id="A0A068UF27"/>
<dbReference type="InterPro" id="IPR001929">
    <property type="entry name" value="Germin"/>
</dbReference>
<dbReference type="Gramene" id="CDP06892">
    <property type="protein sequence ID" value="CDP06892"/>
    <property type="gene ID" value="GSCOC_T00023930001"/>
</dbReference>
<comment type="subcellular location">
    <subcellularLocation>
        <location evidence="1 9">Secreted</location>
        <location evidence="1 9">Extracellular space</location>
        <location evidence="1 9">Apoplast</location>
    </subcellularLocation>
</comment>
<feature type="chain" id="PRO_5019616243" description="Germin-like protein" evidence="9">
    <location>
        <begin position="28"/>
        <end position="212"/>
    </location>
</feature>
<dbReference type="OMA" id="KYPANED"/>
<evidence type="ECO:0000259" key="10">
    <source>
        <dbReference type="SMART" id="SM00835"/>
    </source>
</evidence>
<evidence type="ECO:0000256" key="3">
    <source>
        <dbReference type="ARBA" id="ARBA00022523"/>
    </source>
</evidence>
<feature type="signal peptide" evidence="9">
    <location>
        <begin position="1"/>
        <end position="27"/>
    </location>
</feature>
<evidence type="ECO:0000256" key="9">
    <source>
        <dbReference type="RuleBase" id="RU366015"/>
    </source>
</evidence>
<feature type="binding site" evidence="8">
    <location>
        <position position="101"/>
    </location>
    <ligand>
        <name>Mn(2+)</name>
        <dbReference type="ChEBI" id="CHEBI:29035"/>
    </ligand>
</feature>
<dbReference type="Pfam" id="PF00190">
    <property type="entry name" value="Cupin_1"/>
    <property type="match status" value="1"/>
</dbReference>
<dbReference type="SUPFAM" id="SSF51182">
    <property type="entry name" value="RmlC-like cupins"/>
    <property type="match status" value="1"/>
</dbReference>
<feature type="domain" description="Cupin type-1" evidence="10">
    <location>
        <begin position="56"/>
        <end position="200"/>
    </location>
</feature>
<feature type="binding site" evidence="7">
    <location>
        <position position="98"/>
    </location>
    <ligand>
        <name>oxalate</name>
        <dbReference type="ChEBI" id="CHEBI:30623"/>
    </ligand>
</feature>
<evidence type="ECO:0000256" key="8">
    <source>
        <dbReference type="PIRSR" id="PIRSR601929-2"/>
    </source>
</evidence>
<evidence type="ECO:0000256" key="7">
    <source>
        <dbReference type="PIRSR" id="PIRSR601929-1"/>
    </source>
</evidence>
<dbReference type="AlphaFoldDB" id="A0A068UF27"/>
<accession>A0A068UF27</accession>
<evidence type="ECO:0000256" key="1">
    <source>
        <dbReference type="ARBA" id="ARBA00004271"/>
    </source>
</evidence>
<keyword evidence="3 9" id="KW-0052">Apoplast</keyword>
<keyword evidence="6 7" id="KW-0464">Manganese</keyword>
<evidence type="ECO:0000313" key="12">
    <source>
        <dbReference type="Proteomes" id="UP000295252"/>
    </source>
</evidence>
<dbReference type="PRINTS" id="PR00325">
    <property type="entry name" value="GERMIN"/>
</dbReference>
<keyword evidence="5 7" id="KW-0479">Metal-binding</keyword>
<dbReference type="GO" id="GO:0030145">
    <property type="term" value="F:manganese ion binding"/>
    <property type="evidence" value="ECO:0007669"/>
    <property type="project" value="UniProtKB-UniRule"/>
</dbReference>
<evidence type="ECO:0000256" key="6">
    <source>
        <dbReference type="ARBA" id="ARBA00023211"/>
    </source>
</evidence>
<dbReference type="EMBL" id="HG739108">
    <property type="protein sequence ID" value="CDP06892.1"/>
    <property type="molecule type" value="Genomic_DNA"/>
</dbReference>